<evidence type="ECO:0000313" key="2">
    <source>
        <dbReference type="Proteomes" id="UP001152024"/>
    </source>
</evidence>
<comment type="caution">
    <text evidence="1">The sequence shown here is derived from an EMBL/GenBank/DDBJ whole genome shotgun (WGS) entry which is preliminary data.</text>
</comment>
<protein>
    <submittedName>
        <fullName evidence="1">Uncharacterized protein</fullName>
    </submittedName>
</protein>
<proteinExistence type="predicted"/>
<reference evidence="1" key="1">
    <citation type="submission" date="2022-09" db="EMBL/GenBank/DDBJ databases">
        <title>Fusarium specimens isolated from Avocado Roots.</title>
        <authorList>
            <person name="Stajich J."/>
            <person name="Roper C."/>
            <person name="Heimlech-Rivalta G."/>
        </authorList>
    </citation>
    <scope>NUCLEOTIDE SEQUENCE</scope>
    <source>
        <strain evidence="1">CF00095</strain>
    </source>
</reference>
<sequence length="177" mass="20757">MPLVSHLLLEHMLKKYEDIITRIHLHVHLRPNLEEDDDNIEYTSIGGTTKSDTLLQLVNGEILPHIDSFSIHFDPCQFDIAGRWYGNDGDWGGGHGSGSITVFEDEEDEDECFEREEEYVWRKHYMQVLAEIMRNPNIRKLRIEDLLPRRTSIFNTLQWKRFLGQLTHFDIGMFGAE</sequence>
<dbReference type="EMBL" id="JAOQBH010000012">
    <property type="protein sequence ID" value="KAJ4127723.1"/>
    <property type="molecule type" value="Genomic_DNA"/>
</dbReference>
<gene>
    <name evidence="1" type="ORF">NW768_007995</name>
</gene>
<evidence type="ECO:0000313" key="1">
    <source>
        <dbReference type="EMBL" id="KAJ4127723.1"/>
    </source>
</evidence>
<keyword evidence="2" id="KW-1185">Reference proteome</keyword>
<accession>A0ABQ8R5H9</accession>
<dbReference type="Proteomes" id="UP001152024">
    <property type="component" value="Unassembled WGS sequence"/>
</dbReference>
<organism evidence="1 2">
    <name type="scientific">Fusarium equiseti</name>
    <name type="common">Fusarium scirpi</name>
    <dbReference type="NCBI Taxonomy" id="61235"/>
    <lineage>
        <taxon>Eukaryota</taxon>
        <taxon>Fungi</taxon>
        <taxon>Dikarya</taxon>
        <taxon>Ascomycota</taxon>
        <taxon>Pezizomycotina</taxon>
        <taxon>Sordariomycetes</taxon>
        <taxon>Hypocreomycetidae</taxon>
        <taxon>Hypocreales</taxon>
        <taxon>Nectriaceae</taxon>
        <taxon>Fusarium</taxon>
        <taxon>Fusarium incarnatum-equiseti species complex</taxon>
    </lineage>
</organism>
<name>A0ABQ8R5H9_FUSEQ</name>